<evidence type="ECO:0000256" key="6">
    <source>
        <dbReference type="ARBA" id="ARBA00023001"/>
    </source>
</evidence>
<evidence type="ECO:0000313" key="17">
    <source>
        <dbReference type="EMBL" id="KXJ95156.1"/>
    </source>
</evidence>
<dbReference type="InterPro" id="IPR005103">
    <property type="entry name" value="AA9_LPMO"/>
</dbReference>
<keyword evidence="17" id="KW-0378">Hydrolase</keyword>
<dbReference type="AlphaFoldDB" id="A0A136JDD7"/>
<evidence type="ECO:0000256" key="3">
    <source>
        <dbReference type="ARBA" id="ARBA00022525"/>
    </source>
</evidence>
<organism evidence="17 18">
    <name type="scientific">Microdochium bolleyi</name>
    <dbReference type="NCBI Taxonomy" id="196109"/>
    <lineage>
        <taxon>Eukaryota</taxon>
        <taxon>Fungi</taxon>
        <taxon>Dikarya</taxon>
        <taxon>Ascomycota</taxon>
        <taxon>Pezizomycotina</taxon>
        <taxon>Sordariomycetes</taxon>
        <taxon>Xylariomycetidae</taxon>
        <taxon>Xylariales</taxon>
        <taxon>Microdochiaceae</taxon>
        <taxon>Microdochium</taxon>
    </lineage>
</organism>
<evidence type="ECO:0000256" key="10">
    <source>
        <dbReference type="ARBA" id="ARBA00023157"/>
    </source>
</evidence>
<evidence type="ECO:0000256" key="4">
    <source>
        <dbReference type="ARBA" id="ARBA00022723"/>
    </source>
</evidence>
<evidence type="ECO:0000256" key="11">
    <source>
        <dbReference type="ARBA" id="ARBA00023277"/>
    </source>
</evidence>
<sequence>MRTTDIFMAAAALATSVSSHATFQQLWVNGVDKGTSCARLPNSNSPVTSVNTNDLRCNANRGAAASKCSIPAGASVTVEMHQQFNDRSCANEGIGGNHFGPVMVYLSKVSDSSTDSGSGKWFKIFELGYNAATKTWGNDGLNKGCGKQNLKIPSSIAPGDYLLRAETIALHAAGQAGGAQFYMSCYQITVTGGGSANPAGVTFPGAYNANDPGIKVDIWGNGFNSYTIPGPAVFSG</sequence>
<feature type="domain" description="Auxiliary Activity family 9 catalytic" evidence="16">
    <location>
        <begin position="20"/>
        <end position="220"/>
    </location>
</feature>
<keyword evidence="10" id="KW-1015">Disulfide bond</keyword>
<accession>A0A136JDD7</accession>
<evidence type="ECO:0000256" key="14">
    <source>
        <dbReference type="ARBA" id="ARBA00045077"/>
    </source>
</evidence>
<keyword evidence="5" id="KW-0732">Signal</keyword>
<protein>
    <recommendedName>
        <fullName evidence="15">lytic cellulose monooxygenase (C4-dehydrogenating)</fullName>
        <ecNumber evidence="15">1.14.99.56</ecNumber>
    </recommendedName>
</protein>
<comment type="cofactor">
    <cofactor evidence="1">
        <name>Cu(2+)</name>
        <dbReference type="ChEBI" id="CHEBI:29036"/>
    </cofactor>
</comment>
<evidence type="ECO:0000256" key="12">
    <source>
        <dbReference type="ARBA" id="ARBA00023326"/>
    </source>
</evidence>
<dbReference type="GO" id="GO:0030245">
    <property type="term" value="P:cellulose catabolic process"/>
    <property type="evidence" value="ECO:0007669"/>
    <property type="project" value="UniProtKB-KW"/>
</dbReference>
<reference evidence="18" key="1">
    <citation type="submission" date="2016-02" db="EMBL/GenBank/DDBJ databases">
        <title>Draft genome sequence of Microdochium bolleyi, a fungal endophyte of beachgrass.</title>
        <authorList>
            <consortium name="DOE Joint Genome Institute"/>
            <person name="David A.S."/>
            <person name="May G."/>
            <person name="Haridas S."/>
            <person name="Lim J."/>
            <person name="Wang M."/>
            <person name="Labutti K."/>
            <person name="Lipzen A."/>
            <person name="Barry K."/>
            <person name="Grigoriev I.V."/>
        </authorList>
    </citation>
    <scope>NUCLEOTIDE SEQUENCE [LARGE SCALE GENOMIC DNA]</scope>
    <source>
        <strain evidence="18">J235TASD1</strain>
    </source>
</reference>
<evidence type="ECO:0000256" key="13">
    <source>
        <dbReference type="ARBA" id="ARBA00044502"/>
    </source>
</evidence>
<evidence type="ECO:0000256" key="1">
    <source>
        <dbReference type="ARBA" id="ARBA00001973"/>
    </source>
</evidence>
<name>A0A136JDD7_9PEZI</name>
<evidence type="ECO:0000256" key="8">
    <source>
        <dbReference type="ARBA" id="ARBA00023008"/>
    </source>
</evidence>
<keyword evidence="12" id="KW-0624">Polysaccharide degradation</keyword>
<evidence type="ECO:0000259" key="16">
    <source>
        <dbReference type="Pfam" id="PF03443"/>
    </source>
</evidence>
<dbReference type="PANTHER" id="PTHR33353:SF9">
    <property type="entry name" value="ENDOGLUCANASE II"/>
    <property type="match status" value="1"/>
</dbReference>
<gene>
    <name evidence="17" type="ORF">Micbo1qcDRAFT_230468</name>
</gene>
<dbReference type="PANTHER" id="PTHR33353">
    <property type="entry name" value="PUTATIVE (AFU_ORTHOLOGUE AFUA_1G12560)-RELATED"/>
    <property type="match status" value="1"/>
</dbReference>
<evidence type="ECO:0000256" key="5">
    <source>
        <dbReference type="ARBA" id="ARBA00022729"/>
    </source>
</evidence>
<dbReference type="CDD" id="cd21175">
    <property type="entry name" value="LPMO_AA9"/>
    <property type="match status" value="1"/>
</dbReference>
<evidence type="ECO:0000313" key="18">
    <source>
        <dbReference type="Proteomes" id="UP000070501"/>
    </source>
</evidence>
<proteinExistence type="inferred from homology"/>
<dbReference type="EC" id="1.14.99.56" evidence="15"/>
<dbReference type="EMBL" id="KQ964246">
    <property type="protein sequence ID" value="KXJ95156.1"/>
    <property type="molecule type" value="Genomic_DNA"/>
</dbReference>
<dbReference type="Proteomes" id="UP000070501">
    <property type="component" value="Unassembled WGS sequence"/>
</dbReference>
<dbReference type="GO" id="GO:0004497">
    <property type="term" value="F:monooxygenase activity"/>
    <property type="evidence" value="ECO:0007669"/>
    <property type="project" value="UniProtKB-KW"/>
</dbReference>
<dbReference type="GO" id="GO:0016787">
    <property type="term" value="F:hydrolase activity"/>
    <property type="evidence" value="ECO:0007669"/>
    <property type="project" value="UniProtKB-KW"/>
</dbReference>
<keyword evidence="18" id="KW-1185">Reference proteome</keyword>
<dbReference type="Gene3D" id="2.70.50.70">
    <property type="match status" value="1"/>
</dbReference>
<evidence type="ECO:0000256" key="7">
    <source>
        <dbReference type="ARBA" id="ARBA00023002"/>
    </source>
</evidence>
<keyword evidence="9" id="KW-0503">Monooxygenase</keyword>
<dbReference type="InParanoid" id="A0A136JDD7"/>
<keyword evidence="6" id="KW-0136">Cellulose degradation</keyword>
<comment type="subcellular location">
    <subcellularLocation>
        <location evidence="2">Secreted</location>
    </subcellularLocation>
</comment>
<dbReference type="InterPro" id="IPR049892">
    <property type="entry name" value="AA9"/>
</dbReference>
<evidence type="ECO:0000256" key="2">
    <source>
        <dbReference type="ARBA" id="ARBA00004613"/>
    </source>
</evidence>
<dbReference type="STRING" id="196109.A0A136JDD7"/>
<keyword evidence="4" id="KW-0479">Metal-binding</keyword>
<dbReference type="GO" id="GO:0046872">
    <property type="term" value="F:metal ion binding"/>
    <property type="evidence" value="ECO:0007669"/>
    <property type="project" value="UniProtKB-KW"/>
</dbReference>
<keyword evidence="8" id="KW-0186">Copper</keyword>
<comment type="catalytic activity">
    <reaction evidence="14">
        <text>[(1-&gt;4)-beta-D-glucosyl]n+m + reduced acceptor + O2 = 4-dehydro-beta-D-glucosyl-[(1-&gt;4)-beta-D-glucosyl]n-1 + [(1-&gt;4)-beta-D-glucosyl]m + acceptor + H2O.</text>
        <dbReference type="EC" id="1.14.99.56"/>
    </reaction>
</comment>
<keyword evidence="7" id="KW-0560">Oxidoreductase</keyword>
<dbReference type="OrthoDB" id="3238762at2759"/>
<dbReference type="Pfam" id="PF03443">
    <property type="entry name" value="AA9"/>
    <property type="match status" value="1"/>
</dbReference>
<comment type="similarity">
    <text evidence="13">Belongs to the polysaccharide monooxygenase AA9 family.</text>
</comment>
<dbReference type="GO" id="GO:0005576">
    <property type="term" value="C:extracellular region"/>
    <property type="evidence" value="ECO:0007669"/>
    <property type="project" value="UniProtKB-SubCell"/>
</dbReference>
<keyword evidence="11" id="KW-0119">Carbohydrate metabolism</keyword>
<evidence type="ECO:0000256" key="9">
    <source>
        <dbReference type="ARBA" id="ARBA00023033"/>
    </source>
</evidence>
<keyword evidence="3" id="KW-0964">Secreted</keyword>
<evidence type="ECO:0000256" key="15">
    <source>
        <dbReference type="ARBA" id="ARBA00047174"/>
    </source>
</evidence>